<accession>A0A0E9N113</accession>
<dbReference type="STRING" id="1220578.FPE01S_02_08180"/>
<feature type="transmembrane region" description="Helical" evidence="1">
    <location>
        <begin position="150"/>
        <end position="166"/>
    </location>
</feature>
<keyword evidence="3" id="KW-1185">Reference proteome</keyword>
<reference evidence="2 3" key="1">
    <citation type="submission" date="2015-04" db="EMBL/GenBank/DDBJ databases">
        <title>Whole genome shotgun sequence of Flavihumibacter petaseus NBRC 106054.</title>
        <authorList>
            <person name="Miyazawa S."/>
            <person name="Hosoyama A."/>
            <person name="Hashimoto M."/>
            <person name="Noguchi M."/>
            <person name="Tsuchikane K."/>
            <person name="Ohji S."/>
            <person name="Yamazoe A."/>
            <person name="Ichikawa N."/>
            <person name="Kimura A."/>
            <person name="Fujita N."/>
        </authorList>
    </citation>
    <scope>NUCLEOTIDE SEQUENCE [LARGE SCALE GENOMIC DNA]</scope>
    <source>
        <strain evidence="2 3">NBRC 106054</strain>
    </source>
</reference>
<keyword evidence="1" id="KW-1133">Transmembrane helix</keyword>
<feature type="transmembrane region" description="Helical" evidence="1">
    <location>
        <begin position="373"/>
        <end position="397"/>
    </location>
</feature>
<protein>
    <recommendedName>
        <fullName evidence="4">Membrane protein YfhO</fullName>
    </recommendedName>
</protein>
<proteinExistence type="predicted"/>
<evidence type="ECO:0008006" key="4">
    <source>
        <dbReference type="Google" id="ProtNLM"/>
    </source>
</evidence>
<feature type="transmembrane region" description="Helical" evidence="1">
    <location>
        <begin position="171"/>
        <end position="187"/>
    </location>
</feature>
<keyword evidence="1" id="KW-0812">Transmembrane</keyword>
<feature type="transmembrane region" description="Helical" evidence="1">
    <location>
        <begin position="123"/>
        <end position="144"/>
    </location>
</feature>
<dbReference type="RefSeq" id="WP_046369546.1">
    <property type="nucleotide sequence ID" value="NZ_BBWV01000002.1"/>
</dbReference>
<evidence type="ECO:0000313" key="2">
    <source>
        <dbReference type="EMBL" id="GAO43712.1"/>
    </source>
</evidence>
<gene>
    <name evidence="2" type="ORF">FPE01S_02_08180</name>
</gene>
<feature type="transmembrane region" description="Helical" evidence="1">
    <location>
        <begin position="449"/>
        <end position="467"/>
    </location>
</feature>
<feature type="transmembrane region" description="Helical" evidence="1">
    <location>
        <begin position="519"/>
        <end position="542"/>
    </location>
</feature>
<evidence type="ECO:0000256" key="1">
    <source>
        <dbReference type="SAM" id="Phobius"/>
    </source>
</evidence>
<name>A0A0E9N113_9BACT</name>
<feature type="transmembrane region" description="Helical" evidence="1">
    <location>
        <begin position="87"/>
        <end position="116"/>
    </location>
</feature>
<feature type="transmembrane region" description="Helical" evidence="1">
    <location>
        <begin position="222"/>
        <end position="244"/>
    </location>
</feature>
<dbReference type="EMBL" id="BBWV01000002">
    <property type="protein sequence ID" value="GAO43712.1"/>
    <property type="molecule type" value="Genomic_DNA"/>
</dbReference>
<dbReference type="AlphaFoldDB" id="A0A0E9N113"/>
<keyword evidence="1" id="KW-0472">Membrane</keyword>
<feature type="transmembrane region" description="Helical" evidence="1">
    <location>
        <begin position="549"/>
        <end position="571"/>
    </location>
</feature>
<dbReference type="PANTHER" id="PTHR38454:SF1">
    <property type="entry name" value="INTEGRAL MEMBRANE PROTEIN"/>
    <property type="match status" value="1"/>
</dbReference>
<dbReference type="PANTHER" id="PTHR38454">
    <property type="entry name" value="INTEGRAL MEMBRANE PROTEIN-RELATED"/>
    <property type="match status" value="1"/>
</dbReference>
<feature type="transmembrane region" description="Helical" evidence="1">
    <location>
        <begin position="810"/>
        <end position="828"/>
    </location>
</feature>
<feature type="transmembrane region" description="Helical" evidence="1">
    <location>
        <begin position="193"/>
        <end position="210"/>
    </location>
</feature>
<dbReference type="OrthoDB" id="9772884at2"/>
<evidence type="ECO:0000313" key="3">
    <source>
        <dbReference type="Proteomes" id="UP000033121"/>
    </source>
</evidence>
<organism evidence="2 3">
    <name type="scientific">Flavihumibacter petaseus NBRC 106054</name>
    <dbReference type="NCBI Taxonomy" id="1220578"/>
    <lineage>
        <taxon>Bacteria</taxon>
        <taxon>Pseudomonadati</taxon>
        <taxon>Bacteroidota</taxon>
        <taxon>Chitinophagia</taxon>
        <taxon>Chitinophagales</taxon>
        <taxon>Chitinophagaceae</taxon>
        <taxon>Flavihumibacter</taxon>
    </lineage>
</organism>
<dbReference type="Pfam" id="PF09586">
    <property type="entry name" value="YfhO"/>
    <property type="match status" value="1"/>
</dbReference>
<comment type="caution">
    <text evidence="2">The sequence shown here is derived from an EMBL/GenBank/DDBJ whole genome shotgun (WGS) entry which is preliminary data.</text>
</comment>
<dbReference type="InterPro" id="IPR018580">
    <property type="entry name" value="Uncharacterised_YfhO"/>
</dbReference>
<dbReference type="Proteomes" id="UP000033121">
    <property type="component" value="Unassembled WGS sequence"/>
</dbReference>
<feature type="transmembrane region" description="Helical" evidence="1">
    <location>
        <begin position="409"/>
        <end position="429"/>
    </location>
</feature>
<sequence>MKSTWFRQLLPHLLAMLLFLVIAAIYCHPALQGKVLDQHDIDGWKGMAQQSFEFREKHGHFPLWTNSLFSGMPAYTVAYEGPVLQTIYFQTLLTLGLPVPVSFFFLACICFYFLCIVFRINPWIGAATAVGYAYATFDPIIIAVGHNTQMMAIAYAPAVIGSLALIYQRKFWLGAALFALFFGLQISTQHIQIVYYTCIMMGLMSVAYAIHEFRNKQVKTLVPAFGIALVAALLGLGTYAVTWMPLKEYSKATMRGGTSELTPTDSTVKSTGGLDKDYAFYYGSYGIAESFSVIQPGIYGGGSMSKSLKAGNSAFASKLAEVGMPEENAVAYANGYTYWGGQPGHAGPVYLGAIICFLFIYGLVVVKSWHKWWMVAAVVFAFLLSWGKNLASLNYFLFDVLPLYNKFRAPSMSLVIPQLVFPLLGAMGLQHLLSSAETADAKWKSFKTALYATGGVFALLLFFYFTADFSGPNDAALRDQFTGMMLQGAQGQQNPQMQQQAASFSQSLISALKEDRQSIFFGGFIRSLLLIALAGGLCFAYIRGKIKPVVLLAGILVLTMFDLLGIASRYLGTDNYLDKENADAVFAPNAADLEILKDTQKPFRVFDQTDPQGPFNGSRASYFHDNVGGYSPAKLSLYDDLIKRQLSKGNMQVFNMLNTRYFITQSPQTGQAYAQKNESAFGPAWFVKSVKTVRNADEEMAALDSTYLRETAVVQQKFAALAGTPAYDSAATIQWIENGNDKIRYKTHAAGNQFAVFSEIYYDKGWNAYLDSKQVPYTKVNYALRGMPVPAGDHEIEFRFEPTSVTTSRLITIVSTLIVLLLLALAAWQSWKNRPVQSSL</sequence>
<feature type="transmembrane region" description="Helical" evidence="1">
    <location>
        <begin position="349"/>
        <end position="366"/>
    </location>
</feature>